<dbReference type="AlphaFoldDB" id="A0A9K3CN15"/>
<name>A0A9K3CN15_9EUKA</name>
<feature type="region of interest" description="Disordered" evidence="1">
    <location>
        <begin position="1"/>
        <end position="80"/>
    </location>
</feature>
<feature type="compositionally biased region" description="Basic and acidic residues" evidence="1">
    <location>
        <begin position="26"/>
        <end position="41"/>
    </location>
</feature>
<proteinExistence type="predicted"/>
<protein>
    <submittedName>
        <fullName evidence="2">Uncharacterized protein</fullName>
    </submittedName>
</protein>
<gene>
    <name evidence="2" type="ORF">KIPB_000936</name>
</gene>
<feature type="region of interest" description="Disordered" evidence="1">
    <location>
        <begin position="106"/>
        <end position="183"/>
    </location>
</feature>
<feature type="compositionally biased region" description="Polar residues" evidence="1">
    <location>
        <begin position="46"/>
        <end position="56"/>
    </location>
</feature>
<accession>A0A9K3CN15</accession>
<comment type="caution">
    <text evidence="2">The sequence shown here is derived from an EMBL/GenBank/DDBJ whole genome shotgun (WGS) entry which is preliminary data.</text>
</comment>
<feature type="compositionally biased region" description="Basic and acidic residues" evidence="1">
    <location>
        <begin position="137"/>
        <end position="147"/>
    </location>
</feature>
<keyword evidence="3" id="KW-1185">Reference proteome</keyword>
<dbReference type="EMBL" id="BDIP01000117">
    <property type="protein sequence ID" value="GIQ80178.1"/>
    <property type="molecule type" value="Genomic_DNA"/>
</dbReference>
<reference evidence="2 3" key="1">
    <citation type="journal article" date="2018" name="PLoS ONE">
        <title>The draft genome of Kipferlia bialata reveals reductive genome evolution in fornicate parasites.</title>
        <authorList>
            <person name="Tanifuji G."/>
            <person name="Takabayashi S."/>
            <person name="Kume K."/>
            <person name="Takagi M."/>
            <person name="Nakayama T."/>
            <person name="Kamikawa R."/>
            <person name="Inagaki Y."/>
            <person name="Hashimoto T."/>
        </authorList>
    </citation>
    <scope>NUCLEOTIDE SEQUENCE [LARGE SCALE GENOMIC DNA]</scope>
    <source>
        <strain evidence="2">NY0173</strain>
    </source>
</reference>
<dbReference type="Proteomes" id="UP000265618">
    <property type="component" value="Unassembled WGS sequence"/>
</dbReference>
<evidence type="ECO:0000313" key="2">
    <source>
        <dbReference type="EMBL" id="GIQ80178.1"/>
    </source>
</evidence>
<evidence type="ECO:0000313" key="3">
    <source>
        <dbReference type="Proteomes" id="UP000265618"/>
    </source>
</evidence>
<evidence type="ECO:0000256" key="1">
    <source>
        <dbReference type="SAM" id="MobiDB-lite"/>
    </source>
</evidence>
<sequence length="183" mass="19922">MPPYTAVPVSDYQYRAASPPAYQRHSTLEDDRQAEREREGGVVDQGVQTSIMSQTPVAPRGGERGMGHSPTCQQGGMGTVPASPYFSANLQLNYGREREREAYDVMPGVPRMTSESTVGSVPHTHGSIHPRTQHAASVREREGERVRTHSPTVVPDFSDPESDRGVSSSHSISETIESESESA</sequence>
<organism evidence="2 3">
    <name type="scientific">Kipferlia bialata</name>
    <dbReference type="NCBI Taxonomy" id="797122"/>
    <lineage>
        <taxon>Eukaryota</taxon>
        <taxon>Metamonada</taxon>
        <taxon>Carpediemonas-like organisms</taxon>
        <taxon>Kipferlia</taxon>
    </lineage>
</organism>